<reference evidence="2 3" key="1">
    <citation type="submission" date="2019-04" db="EMBL/GenBank/DDBJ databases">
        <title>Phreatobacter aquaticus sp. nov.</title>
        <authorList>
            <person name="Choi A."/>
        </authorList>
    </citation>
    <scope>NUCLEOTIDE SEQUENCE [LARGE SCALE GENOMIC DNA]</scope>
    <source>
        <strain evidence="2 3">KCTC 52518</strain>
    </source>
</reference>
<protein>
    <submittedName>
        <fullName evidence="2">DUF1127 domain-containing protein</fullName>
    </submittedName>
</protein>
<dbReference type="Proteomes" id="UP000298781">
    <property type="component" value="Chromosome"/>
</dbReference>
<sequence length="78" mass="8581">MNAACATEDLFHHHHETPAAKSRLLTLVLRVEAWFAARNSARTLYGLDDRALSDIGLSRADVERINIKATAVDPIPSV</sequence>
<dbReference type="Pfam" id="PF06568">
    <property type="entry name" value="YjiS-like"/>
    <property type="match status" value="1"/>
</dbReference>
<organism evidence="2 3">
    <name type="scientific">Phreatobacter stygius</name>
    <dbReference type="NCBI Taxonomy" id="1940610"/>
    <lineage>
        <taxon>Bacteria</taxon>
        <taxon>Pseudomonadati</taxon>
        <taxon>Pseudomonadota</taxon>
        <taxon>Alphaproteobacteria</taxon>
        <taxon>Hyphomicrobiales</taxon>
        <taxon>Phreatobacteraceae</taxon>
        <taxon>Phreatobacter</taxon>
    </lineage>
</organism>
<dbReference type="OrthoDB" id="7950925at2"/>
<dbReference type="RefSeq" id="WP_136962901.1">
    <property type="nucleotide sequence ID" value="NZ_CP039690.1"/>
</dbReference>
<dbReference type="KEGG" id="pstg:E8M01_26545"/>
<dbReference type="AlphaFoldDB" id="A0A4D7BA35"/>
<evidence type="ECO:0000313" key="3">
    <source>
        <dbReference type="Proteomes" id="UP000298781"/>
    </source>
</evidence>
<dbReference type="InterPro" id="IPR009506">
    <property type="entry name" value="YjiS-like"/>
</dbReference>
<evidence type="ECO:0000259" key="1">
    <source>
        <dbReference type="Pfam" id="PF06568"/>
    </source>
</evidence>
<feature type="domain" description="YjiS-like" evidence="1">
    <location>
        <begin position="28"/>
        <end position="63"/>
    </location>
</feature>
<evidence type="ECO:0000313" key="2">
    <source>
        <dbReference type="EMBL" id="QCI67470.1"/>
    </source>
</evidence>
<gene>
    <name evidence="2" type="ORF">E8M01_26545</name>
</gene>
<dbReference type="EMBL" id="CP039690">
    <property type="protein sequence ID" value="QCI67470.1"/>
    <property type="molecule type" value="Genomic_DNA"/>
</dbReference>
<name>A0A4D7BA35_9HYPH</name>
<accession>A0A4D7BA35</accession>
<proteinExistence type="predicted"/>
<keyword evidence="3" id="KW-1185">Reference proteome</keyword>